<proteinExistence type="predicted"/>
<comment type="caution">
    <text evidence="1">The sequence shown here is derived from an EMBL/GenBank/DDBJ whole genome shotgun (WGS) entry which is preliminary data.</text>
</comment>
<name>A0ABR8X8M8_9BACL</name>
<gene>
    <name evidence="1" type="ORF">H9636_03275</name>
</gene>
<dbReference type="EMBL" id="JACSQA010000003">
    <property type="protein sequence ID" value="MBD8025670.1"/>
    <property type="molecule type" value="Genomic_DNA"/>
</dbReference>
<dbReference type="Proteomes" id="UP000640930">
    <property type="component" value="Unassembled WGS sequence"/>
</dbReference>
<evidence type="ECO:0000313" key="2">
    <source>
        <dbReference type="Proteomes" id="UP000640930"/>
    </source>
</evidence>
<evidence type="ECO:0000313" key="1">
    <source>
        <dbReference type="EMBL" id="MBD8025670.1"/>
    </source>
</evidence>
<keyword evidence="2" id="KW-1185">Reference proteome</keyword>
<accession>A0ABR8X8M8</accession>
<organism evidence="1 2">
    <name type="scientific">Ureibacillus galli</name>
    <dbReference type="NCBI Taxonomy" id="2762222"/>
    <lineage>
        <taxon>Bacteria</taxon>
        <taxon>Bacillati</taxon>
        <taxon>Bacillota</taxon>
        <taxon>Bacilli</taxon>
        <taxon>Bacillales</taxon>
        <taxon>Caryophanaceae</taxon>
        <taxon>Ureibacillus</taxon>
    </lineage>
</organism>
<reference evidence="1 2" key="1">
    <citation type="submission" date="2020-08" db="EMBL/GenBank/DDBJ databases">
        <title>A Genomic Blueprint of the Chicken Gut Microbiome.</title>
        <authorList>
            <person name="Gilroy R."/>
            <person name="Ravi A."/>
            <person name="Getino M."/>
            <person name="Pursley I."/>
            <person name="Horton D.L."/>
            <person name="Alikhan N.-F."/>
            <person name="Baker D."/>
            <person name="Gharbi K."/>
            <person name="Hall N."/>
            <person name="Watson M."/>
            <person name="Adriaenssens E.M."/>
            <person name="Foster-Nyarko E."/>
            <person name="Jarju S."/>
            <person name="Secka A."/>
            <person name="Antonio M."/>
            <person name="Oren A."/>
            <person name="Chaudhuri R."/>
            <person name="La Ragione R.M."/>
            <person name="Hildebrand F."/>
            <person name="Pallen M.J."/>
        </authorList>
    </citation>
    <scope>NUCLEOTIDE SEQUENCE [LARGE SCALE GENOMIC DNA]</scope>
    <source>
        <strain evidence="1 2">Re31</strain>
    </source>
</reference>
<evidence type="ECO:0008006" key="3">
    <source>
        <dbReference type="Google" id="ProtNLM"/>
    </source>
</evidence>
<protein>
    <recommendedName>
        <fullName evidence="3">Transposase</fullName>
    </recommendedName>
</protein>
<sequence length="55" mass="6579">MSRPVYKLVGNMLKQALTHLQSSKQFILHSDQGWHYQMKPYKRTLKQTNITKYVL</sequence>